<evidence type="ECO:0000313" key="1">
    <source>
        <dbReference type="EMBL" id="GAH80114.1"/>
    </source>
</evidence>
<dbReference type="EMBL" id="BARU01036714">
    <property type="protein sequence ID" value="GAH80114.1"/>
    <property type="molecule type" value="Genomic_DNA"/>
</dbReference>
<name>X1JPB9_9ZZZZ</name>
<organism evidence="1">
    <name type="scientific">marine sediment metagenome</name>
    <dbReference type="NCBI Taxonomy" id="412755"/>
    <lineage>
        <taxon>unclassified sequences</taxon>
        <taxon>metagenomes</taxon>
        <taxon>ecological metagenomes</taxon>
    </lineage>
</organism>
<comment type="caution">
    <text evidence="1">The sequence shown here is derived from an EMBL/GenBank/DDBJ whole genome shotgun (WGS) entry which is preliminary data.</text>
</comment>
<gene>
    <name evidence="1" type="ORF">S03H2_57282</name>
</gene>
<sequence>MKYTVTQGQMGNNAIIVFAPEILDERTWNAIGVYAAAEGELSNPRIYDWTAGPAGGVSYRESDFPVAIPLGNEVTAEVMSMNTGPSRQQLRCTVHFEDPDGLTKGSHTETFYCDPYGAIYTATPRVRINKDGTWKLHALLEAI</sequence>
<reference evidence="1" key="1">
    <citation type="journal article" date="2014" name="Front. Microbiol.">
        <title>High frequency of phylogenetically diverse reductive dehalogenase-homologous genes in deep subseafloor sedimentary metagenomes.</title>
        <authorList>
            <person name="Kawai M."/>
            <person name="Futagami T."/>
            <person name="Toyoda A."/>
            <person name="Takaki Y."/>
            <person name="Nishi S."/>
            <person name="Hori S."/>
            <person name="Arai W."/>
            <person name="Tsubouchi T."/>
            <person name="Morono Y."/>
            <person name="Uchiyama I."/>
            <person name="Ito T."/>
            <person name="Fujiyama A."/>
            <person name="Inagaki F."/>
            <person name="Takami H."/>
        </authorList>
    </citation>
    <scope>NUCLEOTIDE SEQUENCE</scope>
    <source>
        <strain evidence="1">Expedition CK06-06</strain>
    </source>
</reference>
<proteinExistence type="predicted"/>
<dbReference type="AlphaFoldDB" id="X1JPB9"/>
<accession>X1JPB9</accession>
<protein>
    <submittedName>
        <fullName evidence="1">Uncharacterized protein</fullName>
    </submittedName>
</protein>